<reference evidence="2" key="2">
    <citation type="submission" date="2020-09" db="EMBL/GenBank/DDBJ databases">
        <authorList>
            <person name="Sun Q."/>
            <person name="Zhou Y."/>
        </authorList>
    </citation>
    <scope>NUCLEOTIDE SEQUENCE</scope>
    <source>
        <strain evidence="2">CGMCC 1.16067</strain>
    </source>
</reference>
<dbReference type="Pfam" id="PF03473">
    <property type="entry name" value="MOSC"/>
    <property type="match status" value="1"/>
</dbReference>
<protein>
    <recommendedName>
        <fullName evidence="1">MOSC domain-containing protein</fullName>
    </recommendedName>
</protein>
<dbReference type="PROSITE" id="PS51340">
    <property type="entry name" value="MOSC"/>
    <property type="match status" value="1"/>
</dbReference>
<keyword evidence="3" id="KW-1185">Reference proteome</keyword>
<dbReference type="RefSeq" id="WP_188779879.1">
    <property type="nucleotide sequence ID" value="NZ_BMKQ01000001.1"/>
</dbReference>
<sequence>MLVSRLGLTPLKGARHVALPSVELGTDGPVGDRVFCLVDPEGRDGGPRVLRTVENPRLPALRASYDGTALSVLLPDGTVVEGAPHDTGTELKSDYWGRDALLVEQDGPFAEAIGAWLGRRVVLARAAAGDVVYGGPVTVVTTGDLHRLGLEGQDARFRATVTLDTDRRADSFAPGSRLQLGAAVLEVRGAVPRCAVVDLDPTSGERDARVLTSLPVVAGEPTFGLDARVSSPGQVHVGDRAVVG</sequence>
<reference evidence="2" key="1">
    <citation type="journal article" date="2014" name="Int. J. Syst. Evol. Microbiol.">
        <title>Complete genome sequence of Corynebacterium casei LMG S-19264T (=DSM 44701T), isolated from a smear-ripened cheese.</title>
        <authorList>
            <consortium name="US DOE Joint Genome Institute (JGI-PGF)"/>
            <person name="Walter F."/>
            <person name="Albersmeier A."/>
            <person name="Kalinowski J."/>
            <person name="Ruckert C."/>
        </authorList>
    </citation>
    <scope>NUCLEOTIDE SEQUENCE</scope>
    <source>
        <strain evidence="2">CGMCC 1.16067</strain>
    </source>
</reference>
<dbReference type="InterPro" id="IPR011037">
    <property type="entry name" value="Pyrv_Knase-like_insert_dom_sf"/>
</dbReference>
<dbReference type="GO" id="GO:0030170">
    <property type="term" value="F:pyridoxal phosphate binding"/>
    <property type="evidence" value="ECO:0007669"/>
    <property type="project" value="InterPro"/>
</dbReference>
<organism evidence="2 3">
    <name type="scientific">Marmoricola endophyticus</name>
    <dbReference type="NCBI Taxonomy" id="2040280"/>
    <lineage>
        <taxon>Bacteria</taxon>
        <taxon>Bacillati</taxon>
        <taxon>Actinomycetota</taxon>
        <taxon>Actinomycetes</taxon>
        <taxon>Propionibacteriales</taxon>
        <taxon>Nocardioidaceae</taxon>
        <taxon>Marmoricola</taxon>
    </lineage>
</organism>
<dbReference type="AlphaFoldDB" id="A0A917F368"/>
<proteinExistence type="predicted"/>
<dbReference type="GO" id="GO:0003824">
    <property type="term" value="F:catalytic activity"/>
    <property type="evidence" value="ECO:0007669"/>
    <property type="project" value="InterPro"/>
</dbReference>
<comment type="caution">
    <text evidence="2">The sequence shown here is derived from an EMBL/GenBank/DDBJ whole genome shotgun (WGS) entry which is preliminary data.</text>
</comment>
<dbReference type="Gene3D" id="2.40.33.20">
    <property type="entry name" value="PK beta-barrel domain-like"/>
    <property type="match status" value="1"/>
</dbReference>
<dbReference type="SUPFAM" id="SSF50800">
    <property type="entry name" value="PK beta-barrel domain-like"/>
    <property type="match status" value="1"/>
</dbReference>
<evidence type="ECO:0000259" key="1">
    <source>
        <dbReference type="PROSITE" id="PS51340"/>
    </source>
</evidence>
<evidence type="ECO:0000313" key="3">
    <source>
        <dbReference type="Proteomes" id="UP000649179"/>
    </source>
</evidence>
<dbReference type="Pfam" id="PF03476">
    <property type="entry name" value="MOSC_N"/>
    <property type="match status" value="1"/>
</dbReference>
<name>A0A917F368_9ACTN</name>
<dbReference type="EMBL" id="BMKQ01000001">
    <property type="protein sequence ID" value="GGF48309.1"/>
    <property type="molecule type" value="Genomic_DNA"/>
</dbReference>
<dbReference type="InterPro" id="IPR005303">
    <property type="entry name" value="MOCOS_middle"/>
</dbReference>
<dbReference type="InterPro" id="IPR005302">
    <property type="entry name" value="MoCF_Sase_C"/>
</dbReference>
<gene>
    <name evidence="2" type="ORF">GCM10011519_22870</name>
</gene>
<feature type="domain" description="MOSC" evidence="1">
    <location>
        <begin position="78"/>
        <end position="244"/>
    </location>
</feature>
<accession>A0A917F368</accession>
<dbReference type="GO" id="GO:0030151">
    <property type="term" value="F:molybdenum ion binding"/>
    <property type="evidence" value="ECO:0007669"/>
    <property type="project" value="InterPro"/>
</dbReference>
<dbReference type="Proteomes" id="UP000649179">
    <property type="component" value="Unassembled WGS sequence"/>
</dbReference>
<evidence type="ECO:0000313" key="2">
    <source>
        <dbReference type="EMBL" id="GGF48309.1"/>
    </source>
</evidence>